<dbReference type="Proteomes" id="UP000467841">
    <property type="component" value="Unassembled WGS sequence"/>
</dbReference>
<keyword evidence="2" id="KW-1185">Reference proteome</keyword>
<reference evidence="1" key="1">
    <citation type="submission" date="2020-01" db="EMBL/GenBank/DDBJ databases">
        <authorList>
            <person name="Mishra B."/>
        </authorList>
    </citation>
    <scope>NUCLEOTIDE SEQUENCE [LARGE SCALE GENOMIC DNA]</scope>
</reference>
<accession>A0A6D2JQJ1</accession>
<dbReference type="OrthoDB" id="985216at2759"/>
<comment type="caution">
    <text evidence="1">The sequence shown here is derived from an EMBL/GenBank/DDBJ whole genome shotgun (WGS) entry which is preliminary data.</text>
</comment>
<evidence type="ECO:0000313" key="2">
    <source>
        <dbReference type="Proteomes" id="UP000467841"/>
    </source>
</evidence>
<sequence length="194" mass="21612">MTNQEQHIGDTEICEVCKSGVESILHVLRDCQAIADIWQRILPRGRPQVFFAMTCLDWLFVNLSENPMTENGPWSTVFAVAVWSGVSASNSVGPASRQECLISWTPPLWCGGFSLNIGRCTAPLAELWGVYYGLCIVWEKKVQRLINGGWVLNDRDLSSTSVVFPGLHTFDSVPVDLLPVLRDDECGVMQQVRV</sequence>
<organism evidence="1 2">
    <name type="scientific">Microthlaspi erraticum</name>
    <dbReference type="NCBI Taxonomy" id="1685480"/>
    <lineage>
        <taxon>Eukaryota</taxon>
        <taxon>Viridiplantae</taxon>
        <taxon>Streptophyta</taxon>
        <taxon>Embryophyta</taxon>
        <taxon>Tracheophyta</taxon>
        <taxon>Spermatophyta</taxon>
        <taxon>Magnoliopsida</taxon>
        <taxon>eudicotyledons</taxon>
        <taxon>Gunneridae</taxon>
        <taxon>Pentapetalae</taxon>
        <taxon>rosids</taxon>
        <taxon>malvids</taxon>
        <taxon>Brassicales</taxon>
        <taxon>Brassicaceae</taxon>
        <taxon>Coluteocarpeae</taxon>
        <taxon>Microthlaspi</taxon>
    </lineage>
</organism>
<evidence type="ECO:0000313" key="1">
    <source>
        <dbReference type="EMBL" id="CAA7038893.1"/>
    </source>
</evidence>
<gene>
    <name evidence="1" type="ORF">MERR_LOCUS26128</name>
</gene>
<evidence type="ECO:0008006" key="3">
    <source>
        <dbReference type="Google" id="ProtNLM"/>
    </source>
</evidence>
<name>A0A6D2JQJ1_9BRAS</name>
<proteinExistence type="predicted"/>
<protein>
    <recommendedName>
        <fullName evidence="3">Reverse transcriptase zinc-binding domain-containing protein</fullName>
    </recommendedName>
</protein>
<dbReference type="AlphaFoldDB" id="A0A6D2JQJ1"/>
<dbReference type="EMBL" id="CACVBM020001200">
    <property type="protein sequence ID" value="CAA7038893.1"/>
    <property type="molecule type" value="Genomic_DNA"/>
</dbReference>